<dbReference type="InterPro" id="IPR035892">
    <property type="entry name" value="C2_domain_sf"/>
</dbReference>
<feature type="compositionally biased region" description="Basic and acidic residues" evidence="1">
    <location>
        <begin position="1171"/>
        <end position="1182"/>
    </location>
</feature>
<feature type="region of interest" description="Disordered" evidence="1">
    <location>
        <begin position="1377"/>
        <end position="1396"/>
    </location>
</feature>
<feature type="compositionally biased region" description="Basic and acidic residues" evidence="1">
    <location>
        <begin position="1"/>
        <end position="13"/>
    </location>
</feature>
<dbReference type="InterPro" id="IPR052299">
    <property type="entry name" value="CEP76"/>
</dbReference>
<feature type="region of interest" description="Disordered" evidence="1">
    <location>
        <begin position="246"/>
        <end position="265"/>
    </location>
</feature>
<dbReference type="CDD" id="cd00030">
    <property type="entry name" value="C2"/>
    <property type="match status" value="1"/>
</dbReference>
<dbReference type="GeneID" id="94195223"/>
<gene>
    <name evidence="3" type="ORF">BcabD6B2_31770</name>
</gene>
<dbReference type="RefSeq" id="XP_067715811.1">
    <property type="nucleotide sequence ID" value="XM_067859710.1"/>
</dbReference>
<dbReference type="InterPro" id="IPR000008">
    <property type="entry name" value="C2_dom"/>
</dbReference>
<feature type="compositionally biased region" description="Polar residues" evidence="1">
    <location>
        <begin position="51"/>
        <end position="61"/>
    </location>
</feature>
<sequence length="1739" mass="193733">MGKIEVWEQRDGAQSEISSEDELEAKRIPLFDRLLPKAAVDIQPKQESHTDTQSGSVSQSETSEDPDYFQSDSSPVSAEAQSEDADYDADWRKLQAVRANNRLSPATYADWRAFPRAWDSVFYISSIHNLENAEQRFFYCIRVKHVNERISRASGLGNITMYTPHFTLKPGEDKKLQNPMFIWHKRRLTLPYGQLQHYVVEIELWKTHRLRINSLYAKHHMNFQEIIDRNANFSVTLNLHVPAQNAAAEAGSGGRPGREQDASAITEASERRFPVQKVTLFLLLEEVFDFFFIFENWWFTMAPELPPPLRELPKTMKVSVPTGVGKSWRSSRTNASEQAYWSSPGTFRFQGTLRQLRYASFTAKVFCVGRGRLLSKPPVLLGTCVMSLKSVQELPLVRGVLKKLTLGTRNMFSGTVQGNIRCCMKSCTVNFFEDLKARPAQPISGSALITQLDHRCQYLVVRVVSCASLPASNTDSNTSDPMVKVKWDGIVNCTGVLESTVSPVYNQNMYFPIHLVDQRELTDPALIRHSLPVDLSSKGPVVVEVWDHCDAASELLGSVEIPLSRIYTHGVLQRRSLVDGIFTSGTHEPAEEAAEEPAEELESEEAVSFTGDSASRAPYRQHVTRLYEDTLALTGATVPHRGRKPTVSLQMYILPPMPNDLYIPEDQTKRLRTDIYRDLGRRWTRDFETWQLTYSDRFPGAVARRRFTCVTTGALVAGHGQQSDVVPLCCFVKPIQMYIQLSAPGELMHWISNFTCKEDGTTAVGGNVLIETWQMPSRFVLTRKGGLHDRALLLCSCLLGLGYDAYVCKGTLDGGRREHCWVMTRHSDGTVTFWETANKRMWHLPMRWKTRYDPPEAKPVSAVEESGNYAPLPQAQPAPTAPQGHALPQVPRPGRRLMNYELYGNDYMADVKVDMARVLGGNDVVADGSASMPAQTTFLADTRASERAARGCSAIDPKVRLLVPGQTLVCLPYSSVETVFNDRQLWGNLQNHHPSCITYDLDVADEWRPFLKAPLTDAVMPDVQITAPLPQATCFSTAKEIRNDVVEMIELMYARRGRVANIACDQQMDERLESLIDILEFRQRLDMQFDPGMPPHLLGWSTKRKGKQRSAAKAGGATQADANTADEVAASHAADARALPTTLSGVAAAVDGGAVQPERSVIEVAHQLAKGAKDKEAVGRETESDETAASTDDSIVFDPAVVPGRHTLDNAINPVEPARQPKPPPRRKPGLLSRMRAVILPEPRHRAMALWDYGVSAEAATARRRFTAKVGLGGFRLRKSAKLNAPKIDILRVLSQASEVVVSSNVEKLSDYRTEVDASEALLCPVEDALSEVSTPTSVPGLTASLPWNHPLSDFKQCIESAVHLRAPVLGAAAQEPQANPVGAPDPQPRPGAIRRATSRPGFFRSLWNRFRAHNVPDAHALPEFMVDMEAVFGGRRLTPQDLEHKYPIPQEFRIHEGKQVSKWNWYYNMEARQYAWRRHLPIPPNHTFVGTPIHFCTSDLNEVRHLLTCSSRFKRMLVPDVDRCINVVYVKVFPLLGGLDVEGGREPVERPLVDLVDECVREVLAHRSVHDAVASARAPGFRVHVLRQLRDVFDVVSAQLLDDAPELQLVEDLFARYCAIHVEGDVPGDGRVAAVRFEHRQRATPDGVSVLPQEPLIRFPELANVADAAQRHYQPLQSYSESPTAYYFGVALAGAGCGVRSSGGTAAVPSQDVGDDNVLQLTAPQYFDPVFPAFHVKL</sequence>
<dbReference type="InterPro" id="IPR056290">
    <property type="entry name" value="CEPT76/DRC7_peptidase-like_dom"/>
</dbReference>
<comment type="caution">
    <text evidence="3">The sequence shown here is derived from an EMBL/GenBank/DDBJ whole genome shotgun (WGS) entry which is preliminary data.</text>
</comment>
<dbReference type="Gene3D" id="2.60.40.150">
    <property type="entry name" value="C2 domain"/>
    <property type="match status" value="1"/>
</dbReference>
<feature type="compositionally biased region" description="Low complexity" evidence="1">
    <location>
        <begin position="1111"/>
        <end position="1124"/>
    </location>
</feature>
<dbReference type="SMART" id="SM00239">
    <property type="entry name" value="C2"/>
    <property type="match status" value="1"/>
</dbReference>
<feature type="region of interest" description="Disordered" evidence="1">
    <location>
        <begin position="1167"/>
        <end position="1192"/>
    </location>
</feature>
<feature type="region of interest" description="Disordered" evidence="1">
    <location>
        <begin position="587"/>
        <end position="614"/>
    </location>
</feature>
<feature type="region of interest" description="Disordered" evidence="1">
    <location>
        <begin position="1"/>
        <end position="21"/>
    </location>
</feature>
<dbReference type="Proteomes" id="UP001497744">
    <property type="component" value="Unassembled WGS sequence"/>
</dbReference>
<dbReference type="SUPFAM" id="SSF49562">
    <property type="entry name" value="C2 domain (Calcium/lipid-binding domain, CaLB)"/>
    <property type="match status" value="1"/>
</dbReference>
<feature type="compositionally biased region" description="Polar residues" evidence="1">
    <location>
        <begin position="70"/>
        <end position="80"/>
    </location>
</feature>
<dbReference type="EMBL" id="BPLF01000002">
    <property type="protein sequence ID" value="GIX63742.1"/>
    <property type="molecule type" value="Genomic_DNA"/>
</dbReference>
<evidence type="ECO:0000313" key="4">
    <source>
        <dbReference type="Proteomes" id="UP001497744"/>
    </source>
</evidence>
<protein>
    <submittedName>
        <fullName evidence="3">C2 domain-containing protein, putative</fullName>
    </submittedName>
</protein>
<proteinExistence type="predicted"/>
<dbReference type="Pfam" id="PF00168">
    <property type="entry name" value="C2"/>
    <property type="match status" value="1"/>
</dbReference>
<evidence type="ECO:0000256" key="1">
    <source>
        <dbReference type="SAM" id="MobiDB-lite"/>
    </source>
</evidence>
<name>A0AAV4LU19_BABCB</name>
<feature type="domain" description="C2" evidence="2">
    <location>
        <begin position="439"/>
        <end position="576"/>
    </location>
</feature>
<feature type="region of interest" description="Disordered" evidence="1">
    <location>
        <begin position="1096"/>
        <end position="1124"/>
    </location>
</feature>
<feature type="region of interest" description="Disordered" evidence="1">
    <location>
        <begin position="1206"/>
        <end position="1230"/>
    </location>
</feature>
<feature type="compositionally biased region" description="Acidic residues" evidence="1">
    <location>
        <begin position="591"/>
        <end position="605"/>
    </location>
</feature>
<evidence type="ECO:0000313" key="3">
    <source>
        <dbReference type="EMBL" id="GIX63742.1"/>
    </source>
</evidence>
<feature type="region of interest" description="Disordered" evidence="1">
    <location>
        <begin position="41"/>
        <end position="87"/>
    </location>
</feature>
<dbReference type="Pfam" id="PF24656">
    <property type="entry name" value="CEPT76_peptidase"/>
    <property type="match status" value="1"/>
</dbReference>
<dbReference type="PROSITE" id="PS50004">
    <property type="entry name" value="C2"/>
    <property type="match status" value="1"/>
</dbReference>
<organism evidence="3 4">
    <name type="scientific">Babesia caballi</name>
    <dbReference type="NCBI Taxonomy" id="5871"/>
    <lineage>
        <taxon>Eukaryota</taxon>
        <taxon>Sar</taxon>
        <taxon>Alveolata</taxon>
        <taxon>Apicomplexa</taxon>
        <taxon>Aconoidasida</taxon>
        <taxon>Piroplasmida</taxon>
        <taxon>Babesiidae</taxon>
        <taxon>Babesia</taxon>
    </lineage>
</organism>
<accession>A0AAV4LU19</accession>
<dbReference type="PANTHER" id="PTHR46436">
    <property type="entry name" value="CENTROSOMAL PROTEIN OF 76 KDA"/>
    <property type="match status" value="1"/>
</dbReference>
<keyword evidence="4" id="KW-1185">Reference proteome</keyword>
<dbReference type="PANTHER" id="PTHR46436:SF2">
    <property type="entry name" value="CHROMOSOME UNDETERMINED SCAFFOLD_119, WHOLE GENOME SHOTGUN SEQUENCE"/>
    <property type="match status" value="1"/>
</dbReference>
<reference evidence="3 4" key="1">
    <citation type="submission" date="2021-06" db="EMBL/GenBank/DDBJ databases">
        <title>Genome sequence of Babesia caballi.</title>
        <authorList>
            <person name="Yamagishi J."/>
            <person name="Kidaka T."/>
            <person name="Ochi A."/>
        </authorList>
    </citation>
    <scope>NUCLEOTIDE SEQUENCE [LARGE SCALE GENOMIC DNA]</scope>
    <source>
        <strain evidence="3">USDA-D6B2</strain>
    </source>
</reference>
<evidence type="ECO:0000259" key="2">
    <source>
        <dbReference type="PROSITE" id="PS50004"/>
    </source>
</evidence>
<feature type="region of interest" description="Disordered" evidence="1">
    <location>
        <begin position="857"/>
        <end position="892"/>
    </location>
</feature>